<dbReference type="GO" id="GO:0016330">
    <property type="term" value="P:second mitotic wave involved in compound eye morphogenesis"/>
    <property type="evidence" value="ECO:0007669"/>
    <property type="project" value="UniProtKB-ARBA"/>
</dbReference>
<evidence type="ECO:0000256" key="7">
    <source>
        <dbReference type="ARBA" id="ARBA00022737"/>
    </source>
</evidence>
<feature type="domain" description="EGF-like" evidence="17">
    <location>
        <begin position="549"/>
        <end position="585"/>
    </location>
</feature>
<feature type="domain" description="DSL" evidence="18">
    <location>
        <begin position="56"/>
        <end position="100"/>
    </location>
</feature>
<feature type="domain" description="EGF-like" evidence="17">
    <location>
        <begin position="587"/>
        <end position="623"/>
    </location>
</feature>
<evidence type="ECO:0000256" key="4">
    <source>
        <dbReference type="ARBA" id="ARBA00022553"/>
    </source>
</evidence>
<dbReference type="FunFam" id="2.10.25.10:FF:000061">
    <property type="entry name" value="Delta-like protein"/>
    <property type="match status" value="2"/>
</dbReference>
<organism evidence="19 20">
    <name type="scientific">Amphibalanus amphitrite</name>
    <name type="common">Striped barnacle</name>
    <name type="synonym">Balanus amphitrite</name>
    <dbReference type="NCBI Taxonomy" id="1232801"/>
    <lineage>
        <taxon>Eukaryota</taxon>
        <taxon>Metazoa</taxon>
        <taxon>Ecdysozoa</taxon>
        <taxon>Arthropoda</taxon>
        <taxon>Crustacea</taxon>
        <taxon>Multicrustacea</taxon>
        <taxon>Cirripedia</taxon>
        <taxon>Thoracica</taxon>
        <taxon>Thoracicalcarea</taxon>
        <taxon>Balanomorpha</taxon>
        <taxon>Balanoidea</taxon>
        <taxon>Balanidae</taxon>
        <taxon>Amphibalaninae</taxon>
        <taxon>Amphibalanus</taxon>
    </lineage>
</organism>
<feature type="disulfide bond" evidence="13">
    <location>
        <begin position="415"/>
        <end position="424"/>
    </location>
</feature>
<evidence type="ECO:0000313" key="19">
    <source>
        <dbReference type="EMBL" id="KAF0307606.1"/>
    </source>
</evidence>
<dbReference type="InterPro" id="IPR001774">
    <property type="entry name" value="DSL"/>
</dbReference>
<dbReference type="PROSITE" id="PS01186">
    <property type="entry name" value="EGF_2"/>
    <property type="match status" value="8"/>
</dbReference>
<dbReference type="Gene3D" id="2.10.25.140">
    <property type="match status" value="1"/>
</dbReference>
<dbReference type="GO" id="GO:0005886">
    <property type="term" value="C:plasma membrane"/>
    <property type="evidence" value="ECO:0007669"/>
    <property type="project" value="TreeGrafter"/>
</dbReference>
<dbReference type="PROSITE" id="PS01187">
    <property type="entry name" value="EGF_CA"/>
    <property type="match status" value="2"/>
</dbReference>
<feature type="domain" description="EGF-like" evidence="17">
    <location>
        <begin position="511"/>
        <end position="547"/>
    </location>
</feature>
<evidence type="ECO:0000256" key="11">
    <source>
        <dbReference type="ARBA" id="ARBA00023157"/>
    </source>
</evidence>
<evidence type="ECO:0000313" key="20">
    <source>
        <dbReference type="Proteomes" id="UP000440578"/>
    </source>
</evidence>
<keyword evidence="4" id="KW-0597">Phosphoprotein</keyword>
<dbReference type="FunFam" id="2.10.25.140:FF:000001">
    <property type="entry name" value="Delta-like protein"/>
    <property type="match status" value="1"/>
</dbReference>
<dbReference type="Gene3D" id="2.10.25.10">
    <property type="entry name" value="Laminin"/>
    <property type="match status" value="11"/>
</dbReference>
<dbReference type="Proteomes" id="UP000440578">
    <property type="component" value="Unassembled WGS sequence"/>
</dbReference>
<name>A0A6A4WJN4_AMPAM</name>
<dbReference type="FunFam" id="2.10.25.10:FF:000327">
    <property type="entry name" value="neurogenic locus notch homolog protein 4"/>
    <property type="match status" value="1"/>
</dbReference>
<comment type="subcellular location">
    <subcellularLocation>
        <location evidence="1 15">Membrane</location>
        <topology evidence="1 15">Single-pass type I membrane protein</topology>
    </subcellularLocation>
</comment>
<dbReference type="Pfam" id="PF23575">
    <property type="entry name" value="JAG1"/>
    <property type="match status" value="1"/>
</dbReference>
<evidence type="ECO:0000256" key="10">
    <source>
        <dbReference type="ARBA" id="ARBA00023136"/>
    </source>
</evidence>
<dbReference type="InterPro" id="IPR009030">
    <property type="entry name" value="Growth_fac_rcpt_cys_sf"/>
</dbReference>
<feature type="disulfide bond" evidence="14">
    <location>
        <begin position="58"/>
        <end position="67"/>
    </location>
</feature>
<dbReference type="GO" id="GO:0005112">
    <property type="term" value="F:Notch binding"/>
    <property type="evidence" value="ECO:0007669"/>
    <property type="project" value="InterPro"/>
</dbReference>
<dbReference type="FunFam" id="2.10.25.10:FF:000310">
    <property type="entry name" value="Delta-like protein"/>
    <property type="match status" value="1"/>
</dbReference>
<evidence type="ECO:0000256" key="8">
    <source>
        <dbReference type="ARBA" id="ARBA00022837"/>
    </source>
</evidence>
<dbReference type="GO" id="GO:0005509">
    <property type="term" value="F:calcium ion binding"/>
    <property type="evidence" value="ECO:0007669"/>
    <property type="project" value="InterPro"/>
</dbReference>
<dbReference type="GO" id="GO:0030855">
    <property type="term" value="P:epithelial cell differentiation"/>
    <property type="evidence" value="ECO:0007669"/>
    <property type="project" value="UniProtKB-ARBA"/>
</dbReference>
<dbReference type="Pfam" id="PF00008">
    <property type="entry name" value="EGF"/>
    <property type="match status" value="7"/>
</dbReference>
<dbReference type="PROSITE" id="PS00010">
    <property type="entry name" value="ASX_HYDROXYL"/>
    <property type="match status" value="8"/>
</dbReference>
<keyword evidence="2 15" id="KW-0217">Developmental protein</keyword>
<dbReference type="PROSITE" id="PS50026">
    <property type="entry name" value="EGF_3"/>
    <property type="match status" value="11"/>
</dbReference>
<keyword evidence="5 15" id="KW-0812">Transmembrane</keyword>
<dbReference type="GO" id="GO:0045179">
    <property type="term" value="C:apical cortex"/>
    <property type="evidence" value="ECO:0007669"/>
    <property type="project" value="UniProtKB-ARBA"/>
</dbReference>
<dbReference type="SUPFAM" id="SSF57184">
    <property type="entry name" value="Growth factor receptor domain"/>
    <property type="match status" value="2"/>
</dbReference>
<dbReference type="GO" id="GO:0043208">
    <property type="term" value="F:glycosphingolipid binding"/>
    <property type="evidence" value="ECO:0007669"/>
    <property type="project" value="UniProtKB-ARBA"/>
</dbReference>
<dbReference type="InterPro" id="IPR056986">
    <property type="entry name" value="JAG1_1/2_dom"/>
</dbReference>
<evidence type="ECO:0000256" key="9">
    <source>
        <dbReference type="ARBA" id="ARBA00022989"/>
    </source>
</evidence>
<dbReference type="InterPro" id="IPR013032">
    <property type="entry name" value="EGF-like_CS"/>
</dbReference>
<dbReference type="PRINTS" id="PR02059">
    <property type="entry name" value="JAGGEDFAMILY"/>
</dbReference>
<feature type="disulfide bond" evidence="13">
    <location>
        <begin position="125"/>
        <end position="134"/>
    </location>
</feature>
<feature type="domain" description="EGF-like" evidence="17">
    <location>
        <begin position="450"/>
        <end position="486"/>
    </location>
</feature>
<feature type="disulfide bond" evidence="13">
    <location>
        <begin position="537"/>
        <end position="546"/>
    </location>
</feature>
<dbReference type="InterPro" id="IPR001007">
    <property type="entry name" value="VWF_dom"/>
</dbReference>
<dbReference type="GO" id="GO:0046331">
    <property type="term" value="P:lateral inhibition"/>
    <property type="evidence" value="ECO:0007669"/>
    <property type="project" value="UniProtKB-ARBA"/>
</dbReference>
<dbReference type="InterPro" id="IPR026219">
    <property type="entry name" value="Jagged/Serrate"/>
</dbReference>
<dbReference type="PANTHER" id="PTHR45836:SF23">
    <property type="entry name" value="NEUROGENIC LOCUS NOTCH HOMOLOG PROTEIN 1"/>
    <property type="match status" value="1"/>
</dbReference>
<keyword evidence="3 13" id="KW-0245">EGF-like domain</keyword>
<comment type="caution">
    <text evidence="19">The sequence shown here is derived from an EMBL/GenBank/DDBJ whole genome shotgun (WGS) entry which is preliminary data.</text>
</comment>
<keyword evidence="10 15" id="KW-0472">Membrane</keyword>
<dbReference type="GO" id="GO:0035239">
    <property type="term" value="P:tube morphogenesis"/>
    <property type="evidence" value="ECO:0007669"/>
    <property type="project" value="UniProtKB-ARBA"/>
</dbReference>
<dbReference type="SMART" id="SM00051">
    <property type="entry name" value="DSL"/>
    <property type="match status" value="1"/>
</dbReference>
<dbReference type="CDD" id="cd00054">
    <property type="entry name" value="EGF_CA"/>
    <property type="match status" value="9"/>
</dbReference>
<dbReference type="AlphaFoldDB" id="A0A6A4WJN4"/>
<dbReference type="GO" id="GO:0050877">
    <property type="term" value="P:nervous system process"/>
    <property type="evidence" value="ECO:0007669"/>
    <property type="project" value="UniProtKB-ARBA"/>
</dbReference>
<dbReference type="SMART" id="SM00215">
    <property type="entry name" value="VWC_out"/>
    <property type="match status" value="1"/>
</dbReference>
<dbReference type="SMART" id="SM00179">
    <property type="entry name" value="EGF_CA"/>
    <property type="match status" value="10"/>
</dbReference>
<dbReference type="GO" id="GO:0043235">
    <property type="term" value="C:receptor complex"/>
    <property type="evidence" value="ECO:0007669"/>
    <property type="project" value="TreeGrafter"/>
</dbReference>
<accession>A0A6A4WJN4</accession>
<feature type="disulfide bond" evidence="13">
    <location>
        <begin position="613"/>
        <end position="622"/>
    </location>
</feature>
<dbReference type="FunFam" id="2.10.25.10:FF:000018">
    <property type="entry name" value="Delta-like 1"/>
    <property type="match status" value="1"/>
</dbReference>
<gene>
    <name evidence="19" type="primary">JAG1_0</name>
    <name evidence="19" type="ORF">FJT64_021096</name>
</gene>
<keyword evidence="9 15" id="KW-1133">Transmembrane helix</keyword>
<feature type="disulfide bond" evidence="13">
    <location>
        <begin position="318"/>
        <end position="327"/>
    </location>
</feature>
<dbReference type="PANTHER" id="PTHR45836">
    <property type="entry name" value="SLIT HOMOLOG"/>
    <property type="match status" value="1"/>
</dbReference>
<keyword evidence="6 15" id="KW-0732">Signal</keyword>
<evidence type="ECO:0000259" key="17">
    <source>
        <dbReference type="PROSITE" id="PS50026"/>
    </source>
</evidence>
<evidence type="ECO:0000256" key="12">
    <source>
        <dbReference type="ARBA" id="ARBA00023180"/>
    </source>
</evidence>
<feature type="disulfide bond" evidence="14">
    <location>
        <begin position="71"/>
        <end position="83"/>
    </location>
</feature>
<feature type="disulfide bond" evidence="13">
    <location>
        <begin position="575"/>
        <end position="584"/>
    </location>
</feature>
<dbReference type="InterPro" id="IPR000742">
    <property type="entry name" value="EGF"/>
</dbReference>
<dbReference type="FunFam" id="2.10.25.10:FF:000117">
    <property type="entry name" value="Delta-like protein"/>
    <property type="match status" value="1"/>
</dbReference>
<dbReference type="PROSITE" id="PS00022">
    <property type="entry name" value="EGF_1"/>
    <property type="match status" value="11"/>
</dbReference>
<comment type="function">
    <text evidence="15">Putative Notch ligand involved in the mediation of Notch signaling.</text>
</comment>
<dbReference type="PROSITE" id="PS51051">
    <property type="entry name" value="DSL"/>
    <property type="match status" value="1"/>
</dbReference>
<dbReference type="GO" id="GO:0007219">
    <property type="term" value="P:Notch signaling pathway"/>
    <property type="evidence" value="ECO:0007669"/>
    <property type="project" value="InterPro"/>
</dbReference>
<sequence length="888" mass="95653">MRYFTLVLEVLDNVKGQPAAEVIELATHSGILKPSSDWHSTTHHGVAATVYYRFRVQCDDNYYNSTCTKLCRPRDDQFGHYTCDQNGDKQCLDGWVGPPNCETPQCKEGCHPINGRCDRPGECRCEPGWQGEFCDECVPYPGCKHGFCNGKPWLCNCELNWGGILCEQDLNFCGTHEPCVNGGTCENTRPDKYRCTCPEGFSGDNCEVVDNPCATGPCQHGGTCIDMSGEFQCSCPPGWTGDRCQINVNECRASSPCQHGGTCVDLVDGFRCSCPHGWEGNLCQLGRNCEVNINECDPSPCLNDGECVDLIAGYRCICPVGYTGDRCETDMDLCNPNPCENEARCFNSNSDYYCQCPDGLHGKNCSETKAVCLGTAVQRCMIAPTGLNAPAKLVTICGEHGRCISGTASQFSCACDPGYTGRHCPPDAQLISFPADETIGLCELRHIGLYINDCSSDPCHNGATCIDGIDSFTCICPLGWEGPLCNTNKNECEPNPCRHNEWEGTVCQLRKSPACSANPCLNLATCVNTGDTFSCICREGFEGRRCEHDINDCNPHPCYNGGSCVDGVNFFTCVCPRGFLGPDCRINVDECASSPCSFGSTCVDAVGGFTCICPPGRGGSTCSEVVDQPASGATCHWRGSEYADGHTWQNSCNTCRCQNGLVTCTKLWCGASNCIELVNDVLKFTECGAGQVCVQAPSDNCLSPPCAHHGECRKLGVGKTVNPPITQLAPGTTVEGVCTQLRRLLVQQTPDSLTGEALVVMCDLAEGERGAIAVTLSTPRSPGVSAISPLVTETAQRLGELLRAGRGSLPVAAAVTEVHTETSEQTAPAGGGPLLAVVCTLLAVGVLAVCLLLLAWQQRRRARLLRDEQQTKEENCNNVQNEKNLRRY</sequence>
<feature type="domain" description="EGF-like" evidence="17">
    <location>
        <begin position="102"/>
        <end position="135"/>
    </location>
</feature>
<feature type="disulfide bond" evidence="13">
    <location>
        <begin position="356"/>
        <end position="365"/>
    </location>
</feature>
<dbReference type="FunFam" id="2.10.25.10:FF:000294">
    <property type="entry name" value="Delta-like protein"/>
    <property type="match status" value="1"/>
</dbReference>
<dbReference type="Pfam" id="PF21700">
    <property type="entry name" value="EGF_DL_JAG"/>
    <property type="match status" value="1"/>
</dbReference>
<evidence type="ECO:0000256" key="6">
    <source>
        <dbReference type="ARBA" id="ARBA00022729"/>
    </source>
</evidence>
<dbReference type="FunFam" id="2.10.25.10:FF:000143">
    <property type="entry name" value="Protein crumbs 1"/>
    <property type="match status" value="1"/>
</dbReference>
<feature type="domain" description="EGF-like" evidence="17">
    <location>
        <begin position="292"/>
        <end position="328"/>
    </location>
</feature>
<dbReference type="GO" id="GO:0009986">
    <property type="term" value="C:cell surface"/>
    <property type="evidence" value="ECO:0007669"/>
    <property type="project" value="TreeGrafter"/>
</dbReference>
<dbReference type="InterPro" id="IPR000152">
    <property type="entry name" value="EGF-type_Asp/Asn_hydroxyl_site"/>
</dbReference>
<feature type="disulfide bond" evidence="13">
    <location>
        <begin position="235"/>
        <end position="244"/>
    </location>
</feature>
<dbReference type="GO" id="GO:0007411">
    <property type="term" value="P:axon guidance"/>
    <property type="evidence" value="ECO:0007669"/>
    <property type="project" value="TreeGrafter"/>
</dbReference>
<dbReference type="InterPro" id="IPR018097">
    <property type="entry name" value="EGF_Ca-bd_CS"/>
</dbReference>
<evidence type="ECO:0000259" key="18">
    <source>
        <dbReference type="PROSITE" id="PS51051"/>
    </source>
</evidence>
<dbReference type="InterPro" id="IPR001881">
    <property type="entry name" value="EGF-like_Ca-bd_dom"/>
</dbReference>
<dbReference type="Pfam" id="PF12661">
    <property type="entry name" value="hEGF"/>
    <property type="match status" value="2"/>
</dbReference>
<evidence type="ECO:0000256" key="16">
    <source>
        <dbReference type="SAM" id="Phobius"/>
    </source>
</evidence>
<feature type="domain" description="EGF-like" evidence="17">
    <location>
        <begin position="209"/>
        <end position="245"/>
    </location>
</feature>
<dbReference type="InterPro" id="IPR051355">
    <property type="entry name" value="Notch/Slit_guidance"/>
</dbReference>
<dbReference type="EMBL" id="VIIS01000557">
    <property type="protein sequence ID" value="KAF0307606.1"/>
    <property type="molecule type" value="Genomic_DNA"/>
</dbReference>
<feature type="domain" description="EGF-like" evidence="17">
    <location>
        <begin position="247"/>
        <end position="284"/>
    </location>
</feature>
<evidence type="ECO:0000256" key="15">
    <source>
        <dbReference type="RuleBase" id="RU280815"/>
    </source>
</evidence>
<evidence type="ECO:0000256" key="14">
    <source>
        <dbReference type="PROSITE-ProRule" id="PRU00377"/>
    </source>
</evidence>
<dbReference type="SUPFAM" id="SSF57196">
    <property type="entry name" value="EGF/Laminin"/>
    <property type="match status" value="4"/>
</dbReference>
<dbReference type="SUPFAM" id="SSF57603">
    <property type="entry name" value="FnI-like domain"/>
    <property type="match status" value="1"/>
</dbReference>
<dbReference type="FunFam" id="2.10.25.10:FF:000431">
    <property type="entry name" value="Delta-like protein"/>
    <property type="match status" value="1"/>
</dbReference>
<feature type="domain" description="EGF-like" evidence="17">
    <location>
        <begin position="330"/>
        <end position="366"/>
    </location>
</feature>
<dbReference type="Pfam" id="PF23106">
    <property type="entry name" value="EGF_Teneurin"/>
    <property type="match status" value="1"/>
</dbReference>
<feature type="disulfide bond" evidence="13">
    <location>
        <begin position="476"/>
        <end position="485"/>
    </location>
</feature>
<evidence type="ECO:0000256" key="2">
    <source>
        <dbReference type="ARBA" id="ARBA00022473"/>
    </source>
</evidence>
<dbReference type="OrthoDB" id="283575at2759"/>
<dbReference type="GO" id="GO:0042063">
    <property type="term" value="P:gliogenesis"/>
    <property type="evidence" value="ECO:0007669"/>
    <property type="project" value="UniProtKB-ARBA"/>
</dbReference>
<keyword evidence="7 15" id="KW-0677">Repeat</keyword>
<protein>
    <recommendedName>
        <fullName evidence="15">Delta-like protein</fullName>
    </recommendedName>
</protein>
<dbReference type="GO" id="GO:0030718">
    <property type="term" value="P:germ-line stem cell population maintenance"/>
    <property type="evidence" value="ECO:0007669"/>
    <property type="project" value="UniProtKB-ARBA"/>
</dbReference>
<keyword evidence="8" id="KW-0106">Calcium</keyword>
<feature type="domain" description="EGF-like" evidence="17">
    <location>
        <begin position="169"/>
        <end position="207"/>
    </location>
</feature>
<dbReference type="SMART" id="SM00181">
    <property type="entry name" value="EGF"/>
    <property type="match status" value="13"/>
</dbReference>
<feature type="transmembrane region" description="Helical" evidence="16">
    <location>
        <begin position="834"/>
        <end position="856"/>
    </location>
</feature>
<keyword evidence="20" id="KW-1185">Reference proteome</keyword>
<feature type="disulfide bond" evidence="13">
    <location>
        <begin position="274"/>
        <end position="283"/>
    </location>
</feature>
<feature type="domain" description="EGF-like" evidence="17">
    <location>
        <begin position="388"/>
        <end position="425"/>
    </location>
</feature>
<keyword evidence="12" id="KW-0325">Glycoprotein</keyword>
<proteinExistence type="predicted"/>
<evidence type="ECO:0000256" key="3">
    <source>
        <dbReference type="ARBA" id="ARBA00022536"/>
    </source>
</evidence>
<comment type="caution">
    <text evidence="13">Lacks conserved residue(s) required for the propagation of feature annotation.</text>
</comment>
<keyword evidence="11 13" id="KW-1015">Disulfide bond</keyword>
<reference evidence="19 20" key="1">
    <citation type="submission" date="2019-07" db="EMBL/GenBank/DDBJ databases">
        <title>Draft genome assembly of a fouling barnacle, Amphibalanus amphitrite (Darwin, 1854): The first reference genome for Thecostraca.</title>
        <authorList>
            <person name="Kim W."/>
        </authorList>
    </citation>
    <scope>NUCLEOTIDE SEQUENCE [LARGE SCALE GENOMIC DNA]</scope>
    <source>
        <strain evidence="19">SNU_AA5</strain>
        <tissue evidence="19">Soma without cirri and trophi</tissue>
    </source>
</reference>
<feature type="disulfide bond" evidence="13">
    <location>
        <begin position="197"/>
        <end position="206"/>
    </location>
</feature>
<evidence type="ECO:0000256" key="1">
    <source>
        <dbReference type="ARBA" id="ARBA00004479"/>
    </source>
</evidence>
<evidence type="ECO:0000256" key="13">
    <source>
        <dbReference type="PROSITE-ProRule" id="PRU00076"/>
    </source>
</evidence>
<dbReference type="Pfam" id="PF01414">
    <property type="entry name" value="DSL"/>
    <property type="match status" value="1"/>
</dbReference>
<dbReference type="GO" id="GO:0048018">
    <property type="term" value="F:receptor ligand activity"/>
    <property type="evidence" value="ECO:0007669"/>
    <property type="project" value="UniProtKB-ARBA"/>
</dbReference>
<evidence type="ECO:0000256" key="5">
    <source>
        <dbReference type="ARBA" id="ARBA00022692"/>
    </source>
</evidence>
<dbReference type="SMART" id="SM00214">
    <property type="entry name" value="VWC"/>
    <property type="match status" value="1"/>
</dbReference>
<dbReference type="FunFam" id="2.10.25.10:FF:000122">
    <property type="entry name" value="Protein crumbs homolog 2"/>
    <property type="match status" value="1"/>
</dbReference>